<organism evidence="11 12">
    <name type="scientific">Scheffersomyces spartinae</name>
    <dbReference type="NCBI Taxonomy" id="45513"/>
    <lineage>
        <taxon>Eukaryota</taxon>
        <taxon>Fungi</taxon>
        <taxon>Dikarya</taxon>
        <taxon>Ascomycota</taxon>
        <taxon>Saccharomycotina</taxon>
        <taxon>Pichiomycetes</taxon>
        <taxon>Debaryomycetaceae</taxon>
        <taxon>Scheffersomyces</taxon>
    </lineage>
</organism>
<dbReference type="PANTHER" id="PTHR31646:SF1">
    <property type="entry name" value="ALPHA-1,2-MANNOSYLTRANSFERASE MNN2"/>
    <property type="match status" value="1"/>
</dbReference>
<feature type="transmembrane region" description="Helical" evidence="10">
    <location>
        <begin position="16"/>
        <end position="38"/>
    </location>
</feature>
<reference evidence="11" key="1">
    <citation type="submission" date="2021-03" db="EMBL/GenBank/DDBJ databases">
        <authorList>
            <person name="Palmer J.M."/>
        </authorList>
    </citation>
    <scope>NUCLEOTIDE SEQUENCE</scope>
    <source>
        <strain evidence="11">ARV_011</strain>
    </source>
</reference>
<evidence type="ECO:0000256" key="10">
    <source>
        <dbReference type="SAM" id="Phobius"/>
    </source>
</evidence>
<dbReference type="EMBL" id="JAHMUF010000017">
    <property type="protein sequence ID" value="KAG7192573.1"/>
    <property type="molecule type" value="Genomic_DNA"/>
</dbReference>
<dbReference type="OrthoDB" id="430354at2759"/>
<dbReference type="GO" id="GO:0000139">
    <property type="term" value="C:Golgi membrane"/>
    <property type="evidence" value="ECO:0007669"/>
    <property type="project" value="UniProtKB-SubCell"/>
</dbReference>
<evidence type="ECO:0000313" key="12">
    <source>
        <dbReference type="Proteomes" id="UP000790833"/>
    </source>
</evidence>
<comment type="subcellular location">
    <subcellularLocation>
        <location evidence="1">Golgi apparatus membrane</location>
        <topology evidence="1">Single-pass type II membrane protein</topology>
    </subcellularLocation>
</comment>
<keyword evidence="5 10" id="KW-0812">Transmembrane</keyword>
<evidence type="ECO:0000256" key="4">
    <source>
        <dbReference type="ARBA" id="ARBA00022679"/>
    </source>
</evidence>
<comment type="similarity">
    <text evidence="3">Belongs to the MNN1/MNT family.</text>
</comment>
<dbReference type="RefSeq" id="XP_043048123.1">
    <property type="nucleotide sequence ID" value="XM_043192459.1"/>
</dbReference>
<name>A0A9P7V7K8_9ASCO</name>
<keyword evidence="6" id="KW-0735">Signal-anchor</keyword>
<dbReference type="SUPFAM" id="SSF53448">
    <property type="entry name" value="Nucleotide-diphospho-sugar transferases"/>
    <property type="match status" value="1"/>
</dbReference>
<evidence type="ECO:0000256" key="1">
    <source>
        <dbReference type="ARBA" id="ARBA00004323"/>
    </source>
</evidence>
<comment type="pathway">
    <text evidence="2">Protein modification; protein glycosylation.</text>
</comment>
<keyword evidence="9 10" id="KW-0472">Membrane</keyword>
<keyword evidence="7 10" id="KW-1133">Transmembrane helix</keyword>
<proteinExistence type="inferred from homology"/>
<gene>
    <name evidence="11" type="ORF">KQ657_001673</name>
</gene>
<dbReference type="GO" id="GO:0046354">
    <property type="term" value="P:mannan biosynthetic process"/>
    <property type="evidence" value="ECO:0007669"/>
    <property type="project" value="TreeGrafter"/>
</dbReference>
<dbReference type="PANTHER" id="PTHR31646">
    <property type="entry name" value="ALPHA-1,2-MANNOSYLTRANSFERASE MNN2"/>
    <property type="match status" value="1"/>
</dbReference>
<dbReference type="Pfam" id="PF11051">
    <property type="entry name" value="Mannosyl_trans3"/>
    <property type="match status" value="1"/>
</dbReference>
<accession>A0A9P7V7K8</accession>
<evidence type="ECO:0000256" key="6">
    <source>
        <dbReference type="ARBA" id="ARBA00022968"/>
    </source>
</evidence>
<evidence type="ECO:0000256" key="2">
    <source>
        <dbReference type="ARBA" id="ARBA00004922"/>
    </source>
</evidence>
<dbReference type="AlphaFoldDB" id="A0A9P7V7K8"/>
<evidence type="ECO:0008006" key="13">
    <source>
        <dbReference type="Google" id="ProtNLM"/>
    </source>
</evidence>
<evidence type="ECO:0000256" key="9">
    <source>
        <dbReference type="ARBA" id="ARBA00023136"/>
    </source>
</evidence>
<evidence type="ECO:0000256" key="3">
    <source>
        <dbReference type="ARBA" id="ARBA00009105"/>
    </source>
</evidence>
<keyword evidence="12" id="KW-1185">Reference proteome</keyword>
<dbReference type="InterPro" id="IPR029044">
    <property type="entry name" value="Nucleotide-diphossugar_trans"/>
</dbReference>
<dbReference type="GeneID" id="66115047"/>
<dbReference type="InterPro" id="IPR022751">
    <property type="entry name" value="Alpha_mannosyltransferase"/>
</dbReference>
<sequence>MNPFIFIRLFRRRHKLSLYTAIGIIIVLAYLGIGSLFLTSEEGQTRLGSTKSLITNPADTENWWEWFSLGSLVPLYFKESPTLISPAVRGPSISINQQILKELGQTPPLKEMTNKRAKIDFIKANYLKTDPDYERLRKVHLFHESIFTTLDEGKPDIPPLDSYASSERIYHARYNTLADEKNSEDPIFTNEYLGKFLQLSDEVMAEMIRSHKYVRDNLPNKAPKGLYANDGIVYVGGGGFNWLTLLSIKSLRSMGSTLPVEVLIPKLNEYELDFCERVLPAFNAKCIFLPQRLYDIDSEEESVIKKFSFKGYQYKPLAILLSSFENVLLLDSDNIPVHSPDRLFSLEPFKSKGFIVWPDFWRRATSPSFYDIAGMTVSPKLFNQEYDEVKGIYNIFKPSSSDKQIPLHLFKGTIPDPTSESGQLMISKKTHMKPLLLALYYNLYGPSYFYPLFSQGSDGEGDKETFLAATFVLGKPFYQVSKFLNAMGYIDIRQDFVGTGMGQYDPVEDYLSLSYKKKNIPIPTSLRDIGSGPTIEEFPKILFVHANIPKLNPWTLKINRQIFNEKGERFRLYGTGMKLRTGYDFETVQYINMKFLLCELHINLATFEDIDRKELCREIVTHLNFLKSTSNTLER</sequence>
<dbReference type="Proteomes" id="UP000790833">
    <property type="component" value="Unassembled WGS sequence"/>
</dbReference>
<dbReference type="GO" id="GO:0000026">
    <property type="term" value="F:alpha-1,2-mannosyltransferase activity"/>
    <property type="evidence" value="ECO:0007669"/>
    <property type="project" value="TreeGrafter"/>
</dbReference>
<keyword evidence="4" id="KW-0808">Transferase</keyword>
<protein>
    <recommendedName>
        <fullName evidence="13">Alpha-1,2-mannosyltransferase</fullName>
    </recommendedName>
</protein>
<evidence type="ECO:0000256" key="8">
    <source>
        <dbReference type="ARBA" id="ARBA00023034"/>
    </source>
</evidence>
<evidence type="ECO:0000313" key="11">
    <source>
        <dbReference type="EMBL" id="KAG7192573.1"/>
    </source>
</evidence>
<evidence type="ECO:0000256" key="7">
    <source>
        <dbReference type="ARBA" id="ARBA00022989"/>
    </source>
</evidence>
<keyword evidence="8" id="KW-0333">Golgi apparatus</keyword>
<evidence type="ECO:0000256" key="5">
    <source>
        <dbReference type="ARBA" id="ARBA00022692"/>
    </source>
</evidence>
<comment type="caution">
    <text evidence="11">The sequence shown here is derived from an EMBL/GenBank/DDBJ whole genome shotgun (WGS) entry which is preliminary data.</text>
</comment>